<protein>
    <recommendedName>
        <fullName evidence="4">Glycosyltransferase RgtA/B/C/D-like domain-containing protein</fullName>
    </recommendedName>
</protein>
<sequence>MNSTGRGREAWWGLPLAVVAVAVAVGSCFEGLNHDVRYALGGLRAAGRGGFTWAETFVHRPLPYRWFIGGLDSLTIGPVAAREALIRLLTVALVALTAVWLRAALIRQGRRSQQPAPPDAVVPDAVLSRAAAPDAVVSGLSRGEATAVAFGAGLALALAPAWDLLQPEWVAALFATAGVAATLWFRRVPVAVLAGGAALALAVLVKYTTAPSAVIALGVVAVLSLRRAVWTAVAGVVLTLAMFGAAVLVESREWRWFTELSDLNSGTPLRTGFGQAARDGLVSALANEALLIPALAMLPVAVLLLTRARSLRTPAPVSDGSRPRGRGRRWAWPLLSTAAVLCVVAALIVQGQWFQYHLAALPVFSAGVWALAVARWTRLRGRPPWVLVTATGVLGLGVPLVSGMPLAWRLAHNGAVYAVLFAFVVVVLAVAAWRARVRGGADADISPTTPSAVRLLSLGVAGLAGLVAVAVPVWPTSPYSFDRTHADFTPSERAAHWTEAERELDRARARIGADTPVMYLAFGDMAYFLGNPTRCRYPSPVFLQRTQYLPEVADLLSFDEALACLSGGDRLVVDPKWFWLPKVDARVRDGVRRNFDCGREALRAAGRLVCSRRR</sequence>
<feature type="transmembrane region" description="Helical" evidence="1">
    <location>
        <begin position="84"/>
        <end position="105"/>
    </location>
</feature>
<comment type="caution">
    <text evidence="2">The sequence shown here is derived from an EMBL/GenBank/DDBJ whole genome shotgun (WGS) entry which is preliminary data.</text>
</comment>
<feature type="transmembrane region" description="Helical" evidence="1">
    <location>
        <begin position="453"/>
        <end position="474"/>
    </location>
</feature>
<keyword evidence="1" id="KW-0472">Membrane</keyword>
<feature type="transmembrane region" description="Helical" evidence="1">
    <location>
        <begin position="169"/>
        <end position="185"/>
    </location>
</feature>
<feature type="transmembrane region" description="Helical" evidence="1">
    <location>
        <begin position="290"/>
        <end position="309"/>
    </location>
</feature>
<gene>
    <name evidence="2" type="ORF">DQ384_08640</name>
</gene>
<keyword evidence="1" id="KW-1133">Transmembrane helix</keyword>
<feature type="transmembrane region" description="Helical" evidence="1">
    <location>
        <begin position="229"/>
        <end position="249"/>
    </location>
</feature>
<evidence type="ECO:0000313" key="3">
    <source>
        <dbReference type="Proteomes" id="UP000253094"/>
    </source>
</evidence>
<feature type="transmembrane region" description="Helical" evidence="1">
    <location>
        <begin position="197"/>
        <end position="222"/>
    </location>
</feature>
<dbReference type="EMBL" id="QOIL01000004">
    <property type="protein sequence ID" value="RCG31622.1"/>
    <property type="molecule type" value="Genomic_DNA"/>
</dbReference>
<keyword evidence="1" id="KW-0812">Transmembrane</keyword>
<dbReference type="AlphaFoldDB" id="A0A367FP70"/>
<feature type="transmembrane region" description="Helical" evidence="1">
    <location>
        <begin position="385"/>
        <end position="408"/>
    </location>
</feature>
<name>A0A367FP70_9ACTN</name>
<feature type="transmembrane region" description="Helical" evidence="1">
    <location>
        <begin position="414"/>
        <end position="433"/>
    </location>
</feature>
<evidence type="ECO:0000313" key="2">
    <source>
        <dbReference type="EMBL" id="RCG31622.1"/>
    </source>
</evidence>
<accession>A0A367FP70</accession>
<organism evidence="2 3">
    <name type="scientific">Sphaerisporangium album</name>
    <dbReference type="NCBI Taxonomy" id="509200"/>
    <lineage>
        <taxon>Bacteria</taxon>
        <taxon>Bacillati</taxon>
        <taxon>Actinomycetota</taxon>
        <taxon>Actinomycetes</taxon>
        <taxon>Streptosporangiales</taxon>
        <taxon>Streptosporangiaceae</taxon>
        <taxon>Sphaerisporangium</taxon>
    </lineage>
</organism>
<feature type="transmembrane region" description="Helical" evidence="1">
    <location>
        <begin position="330"/>
        <end position="348"/>
    </location>
</feature>
<reference evidence="2 3" key="1">
    <citation type="submission" date="2018-06" db="EMBL/GenBank/DDBJ databases">
        <title>Sphaerisporangium craniellae sp. nov., isolated from a marine sponge in the South China Sea.</title>
        <authorList>
            <person name="Li L."/>
        </authorList>
    </citation>
    <scope>NUCLEOTIDE SEQUENCE [LARGE SCALE GENOMIC DNA]</scope>
    <source>
        <strain evidence="2 3">CCTCC AA 208026</strain>
    </source>
</reference>
<feature type="transmembrane region" description="Helical" evidence="1">
    <location>
        <begin position="354"/>
        <end position="373"/>
    </location>
</feature>
<keyword evidence="3" id="KW-1185">Reference proteome</keyword>
<feature type="transmembrane region" description="Helical" evidence="1">
    <location>
        <begin position="12"/>
        <end position="32"/>
    </location>
</feature>
<proteinExistence type="predicted"/>
<dbReference type="PROSITE" id="PS51257">
    <property type="entry name" value="PROKAR_LIPOPROTEIN"/>
    <property type="match status" value="1"/>
</dbReference>
<evidence type="ECO:0008006" key="4">
    <source>
        <dbReference type="Google" id="ProtNLM"/>
    </source>
</evidence>
<dbReference type="Proteomes" id="UP000253094">
    <property type="component" value="Unassembled WGS sequence"/>
</dbReference>
<evidence type="ECO:0000256" key="1">
    <source>
        <dbReference type="SAM" id="Phobius"/>
    </source>
</evidence>